<keyword evidence="2 3" id="KW-0040">ANK repeat</keyword>
<dbReference type="InterPro" id="IPR002110">
    <property type="entry name" value="Ankyrin_rpt"/>
</dbReference>
<dbReference type="InterPro" id="IPR050745">
    <property type="entry name" value="Multifunctional_regulatory"/>
</dbReference>
<dbReference type="AlphaFoldDB" id="A0AAV7YIS0"/>
<feature type="repeat" description="ANK" evidence="3">
    <location>
        <begin position="155"/>
        <end position="189"/>
    </location>
</feature>
<dbReference type="SMART" id="SM00248">
    <property type="entry name" value="ANK"/>
    <property type="match status" value="8"/>
</dbReference>
<organism evidence="5 6">
    <name type="scientific">Anaeramoeba flamelloides</name>
    <dbReference type="NCBI Taxonomy" id="1746091"/>
    <lineage>
        <taxon>Eukaryota</taxon>
        <taxon>Metamonada</taxon>
        <taxon>Anaeramoebidae</taxon>
        <taxon>Anaeramoeba</taxon>
    </lineage>
</organism>
<dbReference type="PANTHER" id="PTHR24189">
    <property type="entry name" value="MYOTROPHIN"/>
    <property type="match status" value="1"/>
</dbReference>
<comment type="caution">
    <text evidence="5">The sequence shown here is derived from an EMBL/GenBank/DDBJ whole genome shotgun (WGS) entry which is preliminary data.</text>
</comment>
<feature type="compositionally biased region" description="Acidic residues" evidence="4">
    <location>
        <begin position="1"/>
        <end position="10"/>
    </location>
</feature>
<reference evidence="5" key="1">
    <citation type="submission" date="2022-08" db="EMBL/GenBank/DDBJ databases">
        <title>Novel sulphate-reducing endosymbionts in the free-living metamonad Anaeramoeba.</title>
        <authorList>
            <person name="Jerlstrom-Hultqvist J."/>
            <person name="Cepicka I."/>
            <person name="Gallot-Lavallee L."/>
            <person name="Salas-Leiva D."/>
            <person name="Curtis B.A."/>
            <person name="Zahonova K."/>
            <person name="Pipaliya S."/>
            <person name="Dacks J."/>
            <person name="Roger A.J."/>
        </authorList>
    </citation>
    <scope>NUCLEOTIDE SEQUENCE</scope>
    <source>
        <strain evidence="5">Busselton2</strain>
    </source>
</reference>
<dbReference type="Gene3D" id="1.25.40.20">
    <property type="entry name" value="Ankyrin repeat-containing domain"/>
    <property type="match status" value="3"/>
</dbReference>
<accession>A0AAV7YIS0</accession>
<evidence type="ECO:0000256" key="2">
    <source>
        <dbReference type="ARBA" id="ARBA00023043"/>
    </source>
</evidence>
<dbReference type="EMBL" id="JANTQA010000060">
    <property type="protein sequence ID" value="KAJ3427900.1"/>
    <property type="molecule type" value="Genomic_DNA"/>
</dbReference>
<feature type="region of interest" description="Disordered" evidence="4">
    <location>
        <begin position="1"/>
        <end position="28"/>
    </location>
</feature>
<sequence>MSNSSEESDSLSDLNTEQSTSSHWPDSYTDYITGDSEMDFFASSAEDEDSKNKLISLCSSKEISLKKLKQFVEKEGANVNFSNNKKNTPFLRLCKNPKVTPKLVQYLIKSGSDCQHQNKYHHTSLMNLCSNRSVSVKLLQIIIDNGCDPNLKSEHGNAALAYLCLNANVTPKLLKFLIQNGADANCKYNCDETSFSLLCKNRNVSKELLLVLFDSKADPNLVSYHKNSPLMNLSENIHLNFEKKKSLFQTLIECGADPNQRNRNGDHFIISHCQSASVNSKILRLFFNNKWCQFAALNKPKENALFHLCFNRKITLEGMQILIEAGSELLNLLIKNGADITQKDSHHCNCLTRLCSNKKITKQLLQTLIDHGADVRATDRFYKDNALMKLSENESLTPELIQILIKNGIDINLQDRDANNALMYSLPK</sequence>
<dbReference type="InterPro" id="IPR036770">
    <property type="entry name" value="Ankyrin_rpt-contain_sf"/>
</dbReference>
<dbReference type="PROSITE" id="PS50088">
    <property type="entry name" value="ANK_REPEAT"/>
    <property type="match status" value="1"/>
</dbReference>
<keyword evidence="1" id="KW-0677">Repeat</keyword>
<dbReference type="Proteomes" id="UP001146793">
    <property type="component" value="Unassembled WGS sequence"/>
</dbReference>
<evidence type="ECO:0000256" key="1">
    <source>
        <dbReference type="ARBA" id="ARBA00022737"/>
    </source>
</evidence>
<evidence type="ECO:0000313" key="5">
    <source>
        <dbReference type="EMBL" id="KAJ3427900.1"/>
    </source>
</evidence>
<protein>
    <submittedName>
        <fullName evidence="5">Ankyrin repeat-containing protein</fullName>
    </submittedName>
</protein>
<dbReference type="SUPFAM" id="SSF48403">
    <property type="entry name" value="Ankyrin repeat"/>
    <property type="match status" value="1"/>
</dbReference>
<name>A0AAV7YIS0_9EUKA</name>
<dbReference type="PANTHER" id="PTHR24189:SF50">
    <property type="entry name" value="ANKYRIN REPEAT AND SOCS BOX PROTEIN 2"/>
    <property type="match status" value="1"/>
</dbReference>
<proteinExistence type="predicted"/>
<evidence type="ECO:0000256" key="4">
    <source>
        <dbReference type="SAM" id="MobiDB-lite"/>
    </source>
</evidence>
<gene>
    <name evidence="5" type="ORF">M0812_25530</name>
</gene>
<dbReference type="Pfam" id="PF12796">
    <property type="entry name" value="Ank_2"/>
    <property type="match status" value="1"/>
</dbReference>
<evidence type="ECO:0000313" key="6">
    <source>
        <dbReference type="Proteomes" id="UP001146793"/>
    </source>
</evidence>
<evidence type="ECO:0000256" key="3">
    <source>
        <dbReference type="PROSITE-ProRule" id="PRU00023"/>
    </source>
</evidence>